<evidence type="ECO:0000256" key="1">
    <source>
        <dbReference type="ARBA" id="ARBA00007727"/>
    </source>
</evidence>
<evidence type="ECO:0000259" key="3">
    <source>
        <dbReference type="Pfam" id="PF13839"/>
    </source>
</evidence>
<dbReference type="OrthoDB" id="630188at2759"/>
<name>A0A8H6I7S5_9AGAR</name>
<proteinExistence type="inferred from homology"/>
<dbReference type="Proteomes" id="UP000521943">
    <property type="component" value="Unassembled WGS sequence"/>
</dbReference>
<keyword evidence="5" id="KW-1185">Reference proteome</keyword>
<comment type="caution">
    <text evidence="4">The sequence shown here is derived from an EMBL/GenBank/DDBJ whole genome shotgun (WGS) entry which is preliminary data.</text>
</comment>
<comment type="similarity">
    <text evidence="1">Belongs to the PC-esterase family. TBL subfamily.</text>
</comment>
<evidence type="ECO:0000313" key="4">
    <source>
        <dbReference type="EMBL" id="KAF6759457.1"/>
    </source>
</evidence>
<feature type="signal peptide" evidence="2">
    <location>
        <begin position="1"/>
        <end position="25"/>
    </location>
</feature>
<dbReference type="PANTHER" id="PTHR32285:SF48">
    <property type="entry name" value="PROTEIN TRICHOME BIREFRINGENCE-LIKE 19"/>
    <property type="match status" value="1"/>
</dbReference>
<gene>
    <name evidence="4" type="ORF">DFP72DRAFT_988740</name>
</gene>
<dbReference type="PANTHER" id="PTHR32285">
    <property type="entry name" value="PROTEIN TRICHOME BIREFRINGENCE-LIKE 9-RELATED"/>
    <property type="match status" value="1"/>
</dbReference>
<evidence type="ECO:0000313" key="5">
    <source>
        <dbReference type="Proteomes" id="UP000521943"/>
    </source>
</evidence>
<keyword evidence="2" id="KW-0732">Signal</keyword>
<dbReference type="AlphaFoldDB" id="A0A8H6I7S5"/>
<organism evidence="4 5">
    <name type="scientific">Ephemerocybe angulata</name>
    <dbReference type="NCBI Taxonomy" id="980116"/>
    <lineage>
        <taxon>Eukaryota</taxon>
        <taxon>Fungi</taxon>
        <taxon>Dikarya</taxon>
        <taxon>Basidiomycota</taxon>
        <taxon>Agaricomycotina</taxon>
        <taxon>Agaricomycetes</taxon>
        <taxon>Agaricomycetidae</taxon>
        <taxon>Agaricales</taxon>
        <taxon>Agaricineae</taxon>
        <taxon>Psathyrellaceae</taxon>
        <taxon>Ephemerocybe</taxon>
    </lineage>
</organism>
<dbReference type="Pfam" id="PF13839">
    <property type="entry name" value="PC-Esterase"/>
    <property type="match status" value="1"/>
</dbReference>
<protein>
    <recommendedName>
        <fullName evidence="3">Trichome birefringence-like C-terminal domain-containing protein</fullName>
    </recommendedName>
</protein>
<reference evidence="4 5" key="1">
    <citation type="submission" date="2020-07" db="EMBL/GenBank/DDBJ databases">
        <title>Comparative genomics of pyrophilous fungi reveals a link between fire events and developmental genes.</title>
        <authorList>
            <consortium name="DOE Joint Genome Institute"/>
            <person name="Steindorff A.S."/>
            <person name="Carver A."/>
            <person name="Calhoun S."/>
            <person name="Stillman K."/>
            <person name="Liu H."/>
            <person name="Lipzen A."/>
            <person name="Pangilinan J."/>
            <person name="Labutti K."/>
            <person name="Bruns T.D."/>
            <person name="Grigoriev I.V."/>
        </authorList>
    </citation>
    <scope>NUCLEOTIDE SEQUENCE [LARGE SCALE GENOMIC DNA]</scope>
    <source>
        <strain evidence="4 5">CBS 144469</strain>
    </source>
</reference>
<evidence type="ECO:0000256" key="2">
    <source>
        <dbReference type="SAM" id="SignalP"/>
    </source>
</evidence>
<dbReference type="GO" id="GO:0016413">
    <property type="term" value="F:O-acetyltransferase activity"/>
    <property type="evidence" value="ECO:0007669"/>
    <property type="project" value="InterPro"/>
</dbReference>
<dbReference type="InterPro" id="IPR029962">
    <property type="entry name" value="TBL"/>
</dbReference>
<sequence length="460" mass="53843">MKQRHRVFAILTAAFFCYLLSHTSTTQVELNEEEDLTEGIADRLSPYNECLQGRWVPREPQFKTLEDFQEVFAKKGSTKWSSCNVGEPPSGVTRTPAETKSLKEQRIVDIMNWMWQPSDGEWIPWDPMDFVVRLLKTPGGLVFMGDSLSQGHEHAFGSYLQEGGIKFTMDPPHLPKDSFIRTHILQKHHPMTLELQKRAGVPDSRLDYPIFSVVEEHMLVHEEELRYLTGLNGATEGWPWHLRSMKRADDWEAFFRWLTKGRPGEDASVTRDTILVLNTGAHWSRGTLYMLPRLETLEQERAALTNVYKTMVKMVMKKFSQYTRLTIFYRSTNPGHPSCQLHTKPFADLSEARLEEARFFELSDLSATSERDIVTRRRWDWDYFNKISRLERLSRMVKQPNKSRFVRGVKWLFMDVYDMSLQRPDAHSSPGKDCLHWCLPAVYFEWSRHLYHLLYLEQGS</sequence>
<feature type="domain" description="Trichome birefringence-like C-terminal" evidence="3">
    <location>
        <begin position="273"/>
        <end position="452"/>
    </location>
</feature>
<feature type="chain" id="PRO_5034200984" description="Trichome birefringence-like C-terminal domain-containing protein" evidence="2">
    <location>
        <begin position="26"/>
        <end position="460"/>
    </location>
</feature>
<dbReference type="EMBL" id="JACGCI010000015">
    <property type="protein sequence ID" value="KAF6759457.1"/>
    <property type="molecule type" value="Genomic_DNA"/>
</dbReference>
<dbReference type="InterPro" id="IPR026057">
    <property type="entry name" value="TBL_C"/>
</dbReference>
<accession>A0A8H6I7S5</accession>